<dbReference type="AlphaFoldDB" id="A0A822Y2U5"/>
<dbReference type="EMBL" id="DUZY01000030">
    <property type="protein sequence ID" value="DAD49308.1"/>
    <property type="molecule type" value="Genomic_DNA"/>
</dbReference>
<dbReference type="EMBL" id="DUZY01000001">
    <property type="protein sequence ID" value="DAD25566.1"/>
    <property type="molecule type" value="Genomic_DNA"/>
</dbReference>
<dbReference type="EMBL" id="DUZY01000001">
    <property type="protein sequence ID" value="DAD25494.1"/>
    <property type="molecule type" value="Genomic_DNA"/>
</dbReference>
<evidence type="ECO:0000313" key="1">
    <source>
        <dbReference type="EMBL" id="DAD25494.1"/>
    </source>
</evidence>
<gene>
    <name evidence="1" type="ORF">HUJ06_026958</name>
    <name evidence="2" type="ORF">HUJ06_027030</name>
    <name evidence="3" type="ORF">HUJ06_032029</name>
</gene>
<evidence type="ECO:0000313" key="4">
    <source>
        <dbReference type="Proteomes" id="UP000607653"/>
    </source>
</evidence>
<evidence type="ECO:0000313" key="2">
    <source>
        <dbReference type="EMBL" id="DAD25566.1"/>
    </source>
</evidence>
<organism evidence="2 4">
    <name type="scientific">Nelumbo nucifera</name>
    <name type="common">Sacred lotus</name>
    <dbReference type="NCBI Taxonomy" id="4432"/>
    <lineage>
        <taxon>Eukaryota</taxon>
        <taxon>Viridiplantae</taxon>
        <taxon>Streptophyta</taxon>
        <taxon>Embryophyta</taxon>
        <taxon>Tracheophyta</taxon>
        <taxon>Spermatophyta</taxon>
        <taxon>Magnoliopsida</taxon>
        <taxon>Proteales</taxon>
        <taxon>Nelumbonaceae</taxon>
        <taxon>Nelumbo</taxon>
    </lineage>
</organism>
<dbReference type="Proteomes" id="UP000607653">
    <property type="component" value="Unassembled WGS sequence"/>
</dbReference>
<comment type="caution">
    <text evidence="2">The sequence shown here is derived from an EMBL/GenBank/DDBJ whole genome shotgun (WGS) entry which is preliminary data.</text>
</comment>
<accession>A0A822Y2U5</accession>
<evidence type="ECO:0000313" key="3">
    <source>
        <dbReference type="EMBL" id="DAD49308.1"/>
    </source>
</evidence>
<protein>
    <submittedName>
        <fullName evidence="2">Uncharacterized protein</fullName>
    </submittedName>
</protein>
<sequence>MRPRTKRMEKNVCTKDLNRGFIAEIQIGLFRLLKNKTEKEEKLERRGFIANNVGFDPLLVSMKKKKR</sequence>
<proteinExistence type="predicted"/>
<reference evidence="2 4" key="1">
    <citation type="journal article" date="2020" name="Mol. Biol. Evol.">
        <title>Distinct Expression and Methylation Patterns for Genes with Different Fates following a Single Whole-Genome Duplication in Flowering Plants.</title>
        <authorList>
            <person name="Shi T."/>
            <person name="Rahmani R.S."/>
            <person name="Gugger P.F."/>
            <person name="Wang M."/>
            <person name="Li H."/>
            <person name="Zhang Y."/>
            <person name="Li Z."/>
            <person name="Wang Q."/>
            <person name="Van de Peer Y."/>
            <person name="Marchal K."/>
            <person name="Chen J."/>
        </authorList>
    </citation>
    <scope>NUCLEOTIDE SEQUENCE [LARGE SCALE GENOMIC DNA]</scope>
    <source>
        <tissue evidence="2">Leaf</tissue>
    </source>
</reference>
<keyword evidence="4" id="KW-1185">Reference proteome</keyword>
<name>A0A822Y2U5_NELNU</name>